<organism evidence="2 3">
    <name type="scientific">Lentibacillus salicampi</name>
    <dbReference type="NCBI Taxonomy" id="175306"/>
    <lineage>
        <taxon>Bacteria</taxon>
        <taxon>Bacillati</taxon>
        <taxon>Bacillota</taxon>
        <taxon>Bacilli</taxon>
        <taxon>Bacillales</taxon>
        <taxon>Bacillaceae</taxon>
        <taxon>Lentibacillus</taxon>
    </lineage>
</organism>
<protein>
    <recommendedName>
        <fullName evidence="4">Bcr/CflA family drug resistance efflux transporter</fullName>
    </recommendedName>
</protein>
<evidence type="ECO:0000256" key="1">
    <source>
        <dbReference type="SAM" id="Phobius"/>
    </source>
</evidence>
<keyword evidence="1" id="KW-0472">Membrane</keyword>
<evidence type="ECO:0000313" key="2">
    <source>
        <dbReference type="EMBL" id="TFJ93237.1"/>
    </source>
</evidence>
<keyword evidence="3" id="KW-1185">Reference proteome</keyword>
<keyword evidence="1" id="KW-0812">Transmembrane</keyword>
<dbReference type="AlphaFoldDB" id="A0A4Y9ADQ6"/>
<evidence type="ECO:0008006" key="4">
    <source>
        <dbReference type="Google" id="ProtNLM"/>
    </source>
</evidence>
<dbReference type="RefSeq" id="WP_135109647.1">
    <property type="nucleotide sequence ID" value="NZ_SRHY01000008.1"/>
</dbReference>
<accession>A0A4Y9ADQ6</accession>
<proteinExistence type="predicted"/>
<evidence type="ECO:0000313" key="3">
    <source>
        <dbReference type="Proteomes" id="UP000298484"/>
    </source>
</evidence>
<sequence length="64" mass="7287">MTEMKQTIDDQETPKQFNKVWMVLILGALPAFGPLSMDMYIPGLPSVDGFQTTKEKFDSRFLVC</sequence>
<dbReference type="OrthoDB" id="9800416at2"/>
<keyword evidence="1" id="KW-1133">Transmembrane helix</keyword>
<dbReference type="EMBL" id="SRHY01000008">
    <property type="protein sequence ID" value="TFJ93237.1"/>
    <property type="molecule type" value="Genomic_DNA"/>
</dbReference>
<comment type="caution">
    <text evidence="2">The sequence shown here is derived from an EMBL/GenBank/DDBJ whole genome shotgun (WGS) entry which is preliminary data.</text>
</comment>
<dbReference type="Proteomes" id="UP000298484">
    <property type="component" value="Unassembled WGS sequence"/>
</dbReference>
<name>A0A4Y9ADQ6_9BACI</name>
<reference evidence="2 3" key="1">
    <citation type="submission" date="2019-03" db="EMBL/GenBank/DDBJ databases">
        <title>Genome sequence of Lentibacillus salicampi ATCC BAA-719.</title>
        <authorList>
            <person name="Maclea K.S."/>
            <person name="Simoes Junior M."/>
        </authorList>
    </citation>
    <scope>NUCLEOTIDE SEQUENCE [LARGE SCALE GENOMIC DNA]</scope>
    <source>
        <strain evidence="2 3">ATCC BAA-719</strain>
    </source>
</reference>
<feature type="transmembrane region" description="Helical" evidence="1">
    <location>
        <begin position="20"/>
        <end position="41"/>
    </location>
</feature>
<gene>
    <name evidence="2" type="ORF">E4U82_07835</name>
</gene>